<dbReference type="CDD" id="cd16433">
    <property type="entry name" value="CheB"/>
    <property type="match status" value="1"/>
</dbReference>
<feature type="active site" evidence="4">
    <location>
        <position position="14"/>
    </location>
</feature>
<name>A0A7W9L735_BREVE</name>
<feature type="domain" description="CheB-type methylesterase" evidence="5">
    <location>
        <begin position="2"/>
        <end position="191"/>
    </location>
</feature>
<dbReference type="SUPFAM" id="SSF52738">
    <property type="entry name" value="Methylesterase CheB, C-terminal domain"/>
    <property type="match status" value="1"/>
</dbReference>
<evidence type="ECO:0000313" key="7">
    <source>
        <dbReference type="EMBL" id="MDX2336265.1"/>
    </source>
</evidence>
<dbReference type="Gene3D" id="3.40.50.180">
    <property type="entry name" value="Methylesterase CheB, C-terminal domain"/>
    <property type="match status" value="1"/>
</dbReference>
<dbReference type="GO" id="GO:0008984">
    <property type="term" value="F:protein-glutamate methylesterase activity"/>
    <property type="evidence" value="ECO:0007669"/>
    <property type="project" value="UniProtKB-EC"/>
</dbReference>
<evidence type="ECO:0000256" key="4">
    <source>
        <dbReference type="PROSITE-ProRule" id="PRU00050"/>
    </source>
</evidence>
<evidence type="ECO:0000313" key="9">
    <source>
        <dbReference type="Proteomes" id="UP001272940"/>
    </source>
</evidence>
<keyword evidence="1 4" id="KW-0378">Hydrolase</keyword>
<dbReference type="PANTHER" id="PTHR42872:SF6">
    <property type="entry name" value="PROTEIN-GLUTAMATE METHYLESTERASE_PROTEIN-GLUTAMINE GLUTAMINASE"/>
    <property type="match status" value="1"/>
</dbReference>
<dbReference type="PROSITE" id="PS50122">
    <property type="entry name" value="CHEB"/>
    <property type="match status" value="1"/>
</dbReference>
<dbReference type="GO" id="GO:0006935">
    <property type="term" value="P:chemotaxis"/>
    <property type="evidence" value="ECO:0007669"/>
    <property type="project" value="UniProtKB-UniRule"/>
</dbReference>
<accession>A0A7W9L735</accession>
<gene>
    <name evidence="6" type="ORF">HNP47_003071</name>
    <name evidence="7" type="ORF">NJD11_15100</name>
</gene>
<comment type="caution">
    <text evidence="6">The sequence shown here is derived from an EMBL/GenBank/DDBJ whole genome shotgun (WGS) entry which is preliminary data.</text>
</comment>
<reference evidence="7 9" key="3">
    <citation type="journal article" date="2023" name="FEMS Microbes">
        <title>Whole genomes of deep-sea sponge-associated bacteria exhibit high novel natural product potential.</title>
        <authorList>
            <person name="Hesketh-Best P.J."/>
            <person name="January G.G."/>
            <person name="Koch M.J."/>
            <person name="Warburton P.J."/>
            <person name="Howell K.L."/>
            <person name="Upton M."/>
        </authorList>
    </citation>
    <scope>NUCLEOTIDE SEQUENCE [LARGE SCALE GENOMIC DNA]</scope>
    <source>
        <strain evidence="7 9">PC206-O</strain>
    </source>
</reference>
<dbReference type="GO" id="GO:0005737">
    <property type="term" value="C:cytoplasm"/>
    <property type="evidence" value="ECO:0007669"/>
    <property type="project" value="InterPro"/>
</dbReference>
<protein>
    <recommendedName>
        <fullName evidence="2">protein-glutamate methylesterase</fullName>
        <ecNumber evidence="2">3.1.1.61</ecNumber>
    </recommendedName>
</protein>
<proteinExistence type="predicted"/>
<dbReference type="Proteomes" id="UP001272940">
    <property type="component" value="Unassembled WGS sequence"/>
</dbReference>
<dbReference type="AlphaFoldDB" id="A0A7W9L735"/>
<reference evidence="6 8" key="1">
    <citation type="submission" date="2020-08" db="EMBL/GenBank/DDBJ databases">
        <title>Functional genomics of gut bacteria from endangered species of beetles.</title>
        <authorList>
            <person name="Carlos-Shanley C."/>
        </authorList>
    </citation>
    <scope>NUCLEOTIDE SEQUENCE [LARGE SCALE GENOMIC DNA]</scope>
    <source>
        <strain evidence="6 8">S00192</strain>
    </source>
</reference>
<evidence type="ECO:0000256" key="2">
    <source>
        <dbReference type="ARBA" id="ARBA00039140"/>
    </source>
</evidence>
<keyword evidence="9" id="KW-1185">Reference proteome</keyword>
<evidence type="ECO:0000313" key="6">
    <source>
        <dbReference type="EMBL" id="MBB5773051.1"/>
    </source>
</evidence>
<dbReference type="EC" id="3.1.1.61" evidence="2"/>
<dbReference type="EMBL" id="JACHLJ010000004">
    <property type="protein sequence ID" value="MBB5773051.1"/>
    <property type="molecule type" value="Genomic_DNA"/>
</dbReference>
<comment type="catalytic activity">
    <reaction evidence="3">
        <text>[protein]-L-glutamate 5-O-methyl ester + H2O = L-glutamyl-[protein] + methanol + H(+)</text>
        <dbReference type="Rhea" id="RHEA:23236"/>
        <dbReference type="Rhea" id="RHEA-COMP:10208"/>
        <dbReference type="Rhea" id="RHEA-COMP:10311"/>
        <dbReference type="ChEBI" id="CHEBI:15377"/>
        <dbReference type="ChEBI" id="CHEBI:15378"/>
        <dbReference type="ChEBI" id="CHEBI:17790"/>
        <dbReference type="ChEBI" id="CHEBI:29973"/>
        <dbReference type="ChEBI" id="CHEBI:82795"/>
        <dbReference type="EC" id="3.1.1.61"/>
    </reaction>
</comment>
<evidence type="ECO:0000313" key="8">
    <source>
        <dbReference type="Proteomes" id="UP000556201"/>
    </source>
</evidence>
<keyword evidence="4" id="KW-0145">Chemotaxis</keyword>
<dbReference type="Pfam" id="PF01339">
    <property type="entry name" value="CheB_methylest"/>
    <property type="match status" value="1"/>
</dbReference>
<sequence length="191" mass="19522">MSVPSQRAVVIGASAGAVQALLAILPILPADYPLPILIAVHVPPDRGNGLVPLLQASCALAVLEAEDKERVLPGTVYFAPPDYHLLVERDGGLALSSDEPVNYSRPSIDVLFESAADAYGAGLIGVVLTGANNDGAAGLRAVMERGGEAFVERPSEAYASAMPEAALAACAGATAMSLADIANYLVELEAA</sequence>
<reference evidence="7" key="2">
    <citation type="submission" date="2022-06" db="EMBL/GenBank/DDBJ databases">
        <authorList>
            <person name="Hesketh-Best P.J."/>
            <person name="Koch M.J."/>
        </authorList>
    </citation>
    <scope>NUCLEOTIDE SEQUENCE</scope>
    <source>
        <strain evidence="7">PC206-O</strain>
    </source>
</reference>
<organism evidence="6 8">
    <name type="scientific">Brevundimonas vesicularis</name>
    <name type="common">Pseudomonas vesicularis</name>
    <dbReference type="NCBI Taxonomy" id="41276"/>
    <lineage>
        <taxon>Bacteria</taxon>
        <taxon>Pseudomonadati</taxon>
        <taxon>Pseudomonadota</taxon>
        <taxon>Alphaproteobacteria</taxon>
        <taxon>Caulobacterales</taxon>
        <taxon>Caulobacteraceae</taxon>
        <taxon>Brevundimonas</taxon>
    </lineage>
</organism>
<evidence type="ECO:0000256" key="1">
    <source>
        <dbReference type="ARBA" id="ARBA00022801"/>
    </source>
</evidence>
<evidence type="ECO:0000259" key="5">
    <source>
        <dbReference type="PROSITE" id="PS50122"/>
    </source>
</evidence>
<dbReference type="GO" id="GO:0000156">
    <property type="term" value="F:phosphorelay response regulator activity"/>
    <property type="evidence" value="ECO:0007669"/>
    <property type="project" value="InterPro"/>
</dbReference>
<dbReference type="InterPro" id="IPR035909">
    <property type="entry name" value="CheB_C"/>
</dbReference>
<dbReference type="RefSeq" id="WP_165116476.1">
    <property type="nucleotide sequence ID" value="NZ_DALYTD010000085.1"/>
</dbReference>
<feature type="active site" evidence="4">
    <location>
        <position position="134"/>
    </location>
</feature>
<dbReference type="InterPro" id="IPR000673">
    <property type="entry name" value="Sig_transdc_resp-reg_Me-estase"/>
</dbReference>
<feature type="active site" evidence="4">
    <location>
        <position position="41"/>
    </location>
</feature>
<dbReference type="EMBL" id="JAMYEC010000012">
    <property type="protein sequence ID" value="MDX2336265.1"/>
    <property type="molecule type" value="Genomic_DNA"/>
</dbReference>
<dbReference type="Proteomes" id="UP000556201">
    <property type="component" value="Unassembled WGS sequence"/>
</dbReference>
<dbReference type="PANTHER" id="PTHR42872">
    <property type="entry name" value="PROTEIN-GLUTAMATE METHYLESTERASE/PROTEIN-GLUTAMINE GLUTAMINASE"/>
    <property type="match status" value="1"/>
</dbReference>
<evidence type="ECO:0000256" key="3">
    <source>
        <dbReference type="ARBA" id="ARBA00048267"/>
    </source>
</evidence>